<gene>
    <name evidence="2" type="ORF">LX70_00130</name>
</gene>
<dbReference type="NCBIfam" id="NF038216">
    <property type="entry name" value="ABZJ_00895_fam"/>
    <property type="match status" value="1"/>
</dbReference>
<dbReference type="Proteomes" id="UP000238338">
    <property type="component" value="Unassembled WGS sequence"/>
</dbReference>
<dbReference type="EMBL" id="PVEP01000001">
    <property type="protein sequence ID" value="PQV58319.1"/>
    <property type="molecule type" value="Genomic_DNA"/>
</dbReference>
<reference evidence="2 3" key="1">
    <citation type="submission" date="2018-02" db="EMBL/GenBank/DDBJ databases">
        <title>Genomic Encyclopedia of Archaeal and Bacterial Type Strains, Phase II (KMG-II): from individual species to whole genera.</title>
        <authorList>
            <person name="Goeker M."/>
        </authorList>
    </citation>
    <scope>NUCLEOTIDE SEQUENCE [LARGE SCALE GENOMIC DNA]</scope>
    <source>
        <strain evidence="2 3">DSM 18921</strain>
    </source>
</reference>
<keyword evidence="1" id="KW-0812">Transmembrane</keyword>
<evidence type="ECO:0000313" key="3">
    <source>
        <dbReference type="Proteomes" id="UP000238338"/>
    </source>
</evidence>
<keyword evidence="1" id="KW-1133">Transmembrane helix</keyword>
<feature type="transmembrane region" description="Helical" evidence="1">
    <location>
        <begin position="36"/>
        <end position="58"/>
    </location>
</feature>
<keyword evidence="1" id="KW-0472">Membrane</keyword>
<feature type="transmembrane region" description="Helical" evidence="1">
    <location>
        <begin position="105"/>
        <end position="126"/>
    </location>
</feature>
<evidence type="ECO:0000256" key="1">
    <source>
        <dbReference type="SAM" id="Phobius"/>
    </source>
</evidence>
<accession>A0A2S8SC31</accession>
<sequence length="140" mass="14861">MPGFWRVTSVYGLAAILSEALLLLASGITFRSGTGVFYAICLILSLLCPALVAGLGFGRHSGRAPVSSEAWRFGGWFAALQGALTGLLVLFIAQDFLAEEPDGAVILAVIVVVYTLAALLISRYAFPFGARQAVRARGRR</sequence>
<proteinExistence type="predicted"/>
<feature type="transmembrane region" description="Helical" evidence="1">
    <location>
        <begin position="70"/>
        <end position="93"/>
    </location>
</feature>
<name>A0A2S8SC31_9RHOB</name>
<protein>
    <submittedName>
        <fullName evidence="2">Uncharacterized protein</fullName>
    </submittedName>
</protein>
<dbReference type="AlphaFoldDB" id="A0A2S8SC31"/>
<organism evidence="2 3">
    <name type="scientific">Albidovulum denitrificans</name>
    <dbReference type="NCBI Taxonomy" id="404881"/>
    <lineage>
        <taxon>Bacteria</taxon>
        <taxon>Pseudomonadati</taxon>
        <taxon>Pseudomonadota</taxon>
        <taxon>Alphaproteobacteria</taxon>
        <taxon>Rhodobacterales</taxon>
        <taxon>Paracoccaceae</taxon>
        <taxon>Albidovulum</taxon>
    </lineage>
</organism>
<comment type="caution">
    <text evidence="2">The sequence shown here is derived from an EMBL/GenBank/DDBJ whole genome shotgun (WGS) entry which is preliminary data.</text>
</comment>
<dbReference type="InterPro" id="IPR047730">
    <property type="entry name" value="ABZJ_00895-like"/>
</dbReference>
<evidence type="ECO:0000313" key="2">
    <source>
        <dbReference type="EMBL" id="PQV58319.1"/>
    </source>
</evidence>
<keyword evidence="3" id="KW-1185">Reference proteome</keyword>
<feature type="transmembrane region" description="Helical" evidence="1">
    <location>
        <begin position="12"/>
        <end position="30"/>
    </location>
</feature>